<reference evidence="3 4" key="1">
    <citation type="submission" date="2020-08" db="EMBL/GenBank/DDBJ databases">
        <title>Sequencing the genomes of 1000 actinobacteria strains.</title>
        <authorList>
            <person name="Klenk H.-P."/>
        </authorList>
    </citation>
    <scope>NUCLEOTIDE SEQUENCE [LARGE SCALE GENOMIC DNA]</scope>
    <source>
        <strain evidence="3 4">DSM 45362</strain>
    </source>
</reference>
<organism evidence="3 4">
    <name type="scientific">Allocatelliglobosispora scoriae</name>
    <dbReference type="NCBI Taxonomy" id="643052"/>
    <lineage>
        <taxon>Bacteria</taxon>
        <taxon>Bacillati</taxon>
        <taxon>Actinomycetota</taxon>
        <taxon>Actinomycetes</taxon>
        <taxon>Micromonosporales</taxon>
        <taxon>Micromonosporaceae</taxon>
        <taxon>Allocatelliglobosispora</taxon>
    </lineage>
</organism>
<comment type="caution">
    <text evidence="3">The sequence shown here is derived from an EMBL/GenBank/DDBJ whole genome shotgun (WGS) entry which is preliminary data.</text>
</comment>
<keyword evidence="2" id="KW-0732">Signal</keyword>
<dbReference type="PROSITE" id="PS51257">
    <property type="entry name" value="PROKAR_LIPOPROTEIN"/>
    <property type="match status" value="1"/>
</dbReference>
<protein>
    <recommendedName>
        <fullName evidence="5">Lipoprotein</fullName>
    </recommendedName>
</protein>
<proteinExistence type="predicted"/>
<evidence type="ECO:0000256" key="2">
    <source>
        <dbReference type="SAM" id="SignalP"/>
    </source>
</evidence>
<sequence length="242" mass="24629">MTIRHTGLRATAAAAMLLAFVAGCDGTVDPSASASATAKPSVTASAVPSAKPSTSASASASASPSASPSSSLPPGMPGGTVNYSVTDWSIPSGAPIELGSSLGQFPSATLESIEIGKHPEGKPAFTRVSFRFKDALPSCRLLYVREFKGADDKSVLVEGNSKLAATFFTAGGPATGSVTPTGDGKPVVAGLVEVEDFEGYLGYGLGLQTAAQSDQVRLVRCGHLQYTDTRPAPYVVFVDIQG</sequence>
<evidence type="ECO:0000313" key="3">
    <source>
        <dbReference type="EMBL" id="MBB5867717.1"/>
    </source>
</evidence>
<gene>
    <name evidence="3" type="ORF">F4553_001096</name>
</gene>
<dbReference type="AlphaFoldDB" id="A0A841BF52"/>
<name>A0A841BF52_9ACTN</name>
<evidence type="ECO:0000256" key="1">
    <source>
        <dbReference type="SAM" id="MobiDB-lite"/>
    </source>
</evidence>
<dbReference type="Proteomes" id="UP000587527">
    <property type="component" value="Unassembled WGS sequence"/>
</dbReference>
<feature type="signal peptide" evidence="2">
    <location>
        <begin position="1"/>
        <end position="24"/>
    </location>
</feature>
<feature type="compositionally biased region" description="Low complexity" evidence="1">
    <location>
        <begin position="31"/>
        <end position="70"/>
    </location>
</feature>
<accession>A0A841BF52</accession>
<dbReference type="RefSeq" id="WP_184832807.1">
    <property type="nucleotide sequence ID" value="NZ_JACHMN010000001.1"/>
</dbReference>
<keyword evidence="4" id="KW-1185">Reference proteome</keyword>
<feature type="chain" id="PRO_5039137434" description="Lipoprotein" evidence="2">
    <location>
        <begin position="25"/>
        <end position="242"/>
    </location>
</feature>
<dbReference type="EMBL" id="JACHMN010000001">
    <property type="protein sequence ID" value="MBB5867717.1"/>
    <property type="molecule type" value="Genomic_DNA"/>
</dbReference>
<feature type="region of interest" description="Disordered" evidence="1">
    <location>
        <begin position="31"/>
        <end position="78"/>
    </location>
</feature>
<evidence type="ECO:0008006" key="5">
    <source>
        <dbReference type="Google" id="ProtNLM"/>
    </source>
</evidence>
<evidence type="ECO:0000313" key="4">
    <source>
        <dbReference type="Proteomes" id="UP000587527"/>
    </source>
</evidence>